<evidence type="ECO:0000256" key="4">
    <source>
        <dbReference type="ARBA" id="ARBA00022801"/>
    </source>
</evidence>
<dbReference type="InterPro" id="IPR034058">
    <property type="entry name" value="TagA/B/C/D_pept_dom"/>
</dbReference>
<dbReference type="PROSITE" id="PS00138">
    <property type="entry name" value="SUBTILASE_SER"/>
    <property type="match status" value="1"/>
</dbReference>
<feature type="active site" description="Charge relay system" evidence="6">
    <location>
        <position position="251"/>
    </location>
</feature>
<dbReference type="InterPro" id="IPR036852">
    <property type="entry name" value="Peptidase_S8/S53_dom_sf"/>
</dbReference>
<dbReference type="CDD" id="cd04842">
    <property type="entry name" value="Peptidases_S8_Kp43_protease"/>
    <property type="match status" value="1"/>
</dbReference>
<dbReference type="Gene3D" id="3.40.50.200">
    <property type="entry name" value="Peptidase S8/S53 domain"/>
    <property type="match status" value="1"/>
</dbReference>
<keyword evidence="4 6" id="KW-0378">Hydrolase</keyword>
<comment type="caution">
    <text evidence="9">The sequence shown here is derived from an EMBL/GenBank/DDBJ whole genome shotgun (WGS) entry which is preliminary data.</text>
</comment>
<evidence type="ECO:0000256" key="1">
    <source>
        <dbReference type="ARBA" id="ARBA00011073"/>
    </source>
</evidence>
<dbReference type="InterPro" id="IPR015500">
    <property type="entry name" value="Peptidase_S8_subtilisin-rel"/>
</dbReference>
<feature type="active site" description="Charge relay system" evidence="6">
    <location>
        <position position="276"/>
    </location>
</feature>
<reference evidence="9 10" key="1">
    <citation type="submission" date="2018-04" db="EMBL/GenBank/DDBJ databases">
        <title>Genomic Encyclopedia of Archaeal and Bacterial Type Strains, Phase II (KMG-II): from individual species to whole genera.</title>
        <authorList>
            <person name="Goeker M."/>
        </authorList>
    </citation>
    <scope>NUCLEOTIDE SEQUENCE [LARGE SCALE GENOMIC DNA]</scope>
    <source>
        <strain evidence="9 10">DSM 25731</strain>
    </source>
</reference>
<evidence type="ECO:0000256" key="3">
    <source>
        <dbReference type="ARBA" id="ARBA00022729"/>
    </source>
</evidence>
<keyword evidence="2 6" id="KW-0645">Protease</keyword>
<feature type="active site" description="Charge relay system" evidence="6">
    <location>
        <position position="446"/>
    </location>
</feature>
<dbReference type="InterPro" id="IPR026444">
    <property type="entry name" value="Secre_tail"/>
</dbReference>
<keyword evidence="5 6" id="KW-0720">Serine protease</keyword>
<dbReference type="SUPFAM" id="SSF52743">
    <property type="entry name" value="Subtilisin-like"/>
    <property type="match status" value="1"/>
</dbReference>
<evidence type="ECO:0000313" key="9">
    <source>
        <dbReference type="EMBL" id="PTX60491.1"/>
    </source>
</evidence>
<dbReference type="InterPro" id="IPR051048">
    <property type="entry name" value="Peptidase_S8/S53_subtilisin"/>
</dbReference>
<feature type="domain" description="Secretion system C-terminal sorting" evidence="8">
    <location>
        <begin position="1129"/>
        <end position="1205"/>
    </location>
</feature>
<dbReference type="PANTHER" id="PTHR43399:SF4">
    <property type="entry name" value="CELL WALL-ASSOCIATED PROTEASE"/>
    <property type="match status" value="1"/>
</dbReference>
<dbReference type="InterPro" id="IPR013783">
    <property type="entry name" value="Ig-like_fold"/>
</dbReference>
<dbReference type="InterPro" id="IPR000209">
    <property type="entry name" value="Peptidase_S8/S53_dom"/>
</dbReference>
<evidence type="ECO:0000256" key="2">
    <source>
        <dbReference type="ARBA" id="ARBA00022670"/>
    </source>
</evidence>
<comment type="similarity">
    <text evidence="1 6">Belongs to the peptidase S8 family.</text>
</comment>
<dbReference type="PANTHER" id="PTHR43399">
    <property type="entry name" value="SUBTILISIN-RELATED"/>
    <property type="match status" value="1"/>
</dbReference>
<evidence type="ECO:0000259" key="7">
    <source>
        <dbReference type="Pfam" id="PF00082"/>
    </source>
</evidence>
<dbReference type="AlphaFoldDB" id="A0A2T6BWN8"/>
<dbReference type="Gene3D" id="2.60.120.380">
    <property type="match status" value="1"/>
</dbReference>
<feature type="domain" description="Peptidase S8/S53" evidence="7">
    <location>
        <begin position="242"/>
        <end position="500"/>
    </location>
</feature>
<sequence length="1206" mass="129626">MKKITLTKSFSSSFIPMLVAVILLNCTFLSAQNTVYFQDEVITMPTNITSFNWNLMPQSAKFDNGYFAWVRFSETPTQAIQNQFAERNLRLIEYFPEKTYLVHFPENTAISYLQSSGIISIIPVEDNFKKSSQIKFNNIDDHAIEGNNIVVMLEYYDFIDKSYVLRQLSNINGVYIKENYTSSNYIQVSIPSNAMDEVVSKPFIKWVELIPPPAVLEDDRGRSIHRSSNLDTQTLGGRNYTGAGVGVLVRDDGIVGPHIDFQGRLNTLVTSNGGTHGDGVSGIMAGAGNLDPTNRGMAAGSEVYVTTIAVSFLDGPTVSLLNSGDVQITNNSYGTTCNGGYTAAARTVDEQISTIPSALHVFSAGNSGTSNCGYGAGAGWGNITGGAKQGKNGIATANTFFNGQLVSSSSRGPAYDGRIKPDITAHGQGQISTTTNNNYQTFGGTSGAAPGIAGVAAQLYEAYANLNSGNLPESGLIKAAMLNTANDYGNEGPDFSFGWGMVNGLRAAMLIEEGRYLDATVSQGANNSHSITVPANTREVRFMVYWDDAPAASGAATALVNDLDVVVTDPSMTTHQPWVLDTTPNAAFLNLPASRGTDHLNNMEQVLIDNPAAGTYNVSVTGFNVPVGPQKYHLVYEIITDGLTLTYPVGGEKLVSGSQTIIHWDANDATSNTVIELSEDNGATWTSLVTLPASSINYTWNLPNNLSSGECLIRITNGTFTDQSPANFSVARRVTGVAITQVCPSGAEITWGPVPGASTYDVYILGEKYMEIAGSTTATSLNVAIPNPLDPLWVSVVAKGGNGWESLRSNAVTVNQGNGGLFNCPLAKDMAVTAINNTESDFDKLCNTDPIIISADIENEGTDAQSNFTVSYQVGSEPIVNETYTATLNAGATDTYVFTTPATVTTNGDTTLRVWTSLTGDEFSNNDERTFSFNALISGTAINFSEDFESTSVIPSDWTITNFDGSTTWVPALNITGIDGNTTSSVFIDAYNYSSAVGQQDWLITEYFDLTSVTDATLMFDLAKAQYSATNSDDLRIDISTDCGATYTQIYFKDGADLATVPDDTNPFSPTSASDWRTETVNLDAYIGNNVLLRFAHVNGFGNNMYIDNLRVETTLSVGENALEGAISMYPNPASSNVDVVINTTVGNTYEIELLNSIGQTITKIEETRFNANARQKLDVSRYGTGLYFVKIKVGNQMVTKKLIVN</sequence>
<dbReference type="Gene3D" id="2.60.40.10">
    <property type="entry name" value="Immunoglobulins"/>
    <property type="match status" value="1"/>
</dbReference>
<keyword evidence="10" id="KW-1185">Reference proteome</keyword>
<proteinExistence type="inferred from homology"/>
<dbReference type="OrthoDB" id="9792152at2"/>
<dbReference type="GO" id="GO:0006508">
    <property type="term" value="P:proteolysis"/>
    <property type="evidence" value="ECO:0007669"/>
    <property type="project" value="UniProtKB-KW"/>
</dbReference>
<dbReference type="NCBIfam" id="NF038128">
    <property type="entry name" value="choice_anch_J"/>
    <property type="match status" value="1"/>
</dbReference>
<name>A0A2T6BWN8_9FLAO</name>
<dbReference type="PROSITE" id="PS51892">
    <property type="entry name" value="SUBTILASE"/>
    <property type="match status" value="1"/>
</dbReference>
<evidence type="ECO:0000256" key="5">
    <source>
        <dbReference type="ARBA" id="ARBA00022825"/>
    </source>
</evidence>
<dbReference type="NCBIfam" id="TIGR04183">
    <property type="entry name" value="Por_Secre_tail"/>
    <property type="match status" value="1"/>
</dbReference>
<dbReference type="InterPro" id="IPR023828">
    <property type="entry name" value="Peptidase_S8_Ser-AS"/>
</dbReference>
<accession>A0A2T6BWN8</accession>
<organism evidence="9 10">
    <name type="scientific">Kordia periserrulae</name>
    <dbReference type="NCBI Taxonomy" id="701523"/>
    <lineage>
        <taxon>Bacteria</taxon>
        <taxon>Pseudomonadati</taxon>
        <taxon>Bacteroidota</taxon>
        <taxon>Flavobacteriia</taxon>
        <taxon>Flavobacteriales</taxon>
        <taxon>Flavobacteriaceae</taxon>
        <taxon>Kordia</taxon>
    </lineage>
</organism>
<dbReference type="Gene3D" id="2.60.120.260">
    <property type="entry name" value="Galactose-binding domain-like"/>
    <property type="match status" value="1"/>
</dbReference>
<dbReference type="GO" id="GO:0004252">
    <property type="term" value="F:serine-type endopeptidase activity"/>
    <property type="evidence" value="ECO:0007669"/>
    <property type="project" value="UniProtKB-UniRule"/>
</dbReference>
<dbReference type="EMBL" id="QBKT01000006">
    <property type="protein sequence ID" value="PTX60491.1"/>
    <property type="molecule type" value="Genomic_DNA"/>
</dbReference>
<dbReference type="Proteomes" id="UP000244090">
    <property type="component" value="Unassembled WGS sequence"/>
</dbReference>
<evidence type="ECO:0000256" key="6">
    <source>
        <dbReference type="PROSITE-ProRule" id="PRU01240"/>
    </source>
</evidence>
<dbReference type="PRINTS" id="PR00723">
    <property type="entry name" value="SUBTILISIN"/>
</dbReference>
<gene>
    <name evidence="9" type="ORF">C8N46_106135</name>
</gene>
<dbReference type="RefSeq" id="WP_108115433.1">
    <property type="nucleotide sequence ID" value="NZ_QBKT01000006.1"/>
</dbReference>
<evidence type="ECO:0000259" key="8">
    <source>
        <dbReference type="Pfam" id="PF18962"/>
    </source>
</evidence>
<protein>
    <submittedName>
        <fullName evidence="9">Putative secreted protein (Por secretion system target)</fullName>
    </submittedName>
</protein>
<dbReference type="Pfam" id="PF18962">
    <property type="entry name" value="Por_Secre_tail"/>
    <property type="match status" value="1"/>
</dbReference>
<evidence type="ECO:0000313" key="10">
    <source>
        <dbReference type="Proteomes" id="UP000244090"/>
    </source>
</evidence>
<dbReference type="Pfam" id="PF00082">
    <property type="entry name" value="Peptidase_S8"/>
    <property type="match status" value="1"/>
</dbReference>
<keyword evidence="3" id="KW-0732">Signal</keyword>